<evidence type="ECO:0000313" key="3">
    <source>
        <dbReference type="Proteomes" id="UP000824890"/>
    </source>
</evidence>
<reference evidence="2 3" key="1">
    <citation type="submission" date="2021-05" db="EMBL/GenBank/DDBJ databases">
        <title>Genome Assembly of Synthetic Allotetraploid Brassica napus Reveals Homoeologous Exchanges between Subgenomes.</title>
        <authorList>
            <person name="Davis J.T."/>
        </authorList>
    </citation>
    <scope>NUCLEOTIDE SEQUENCE [LARGE SCALE GENOMIC DNA]</scope>
    <source>
        <strain evidence="3">cv. Da-Ae</strain>
        <tissue evidence="2">Seedling</tissue>
    </source>
</reference>
<protein>
    <submittedName>
        <fullName evidence="2">Uncharacterized protein</fullName>
    </submittedName>
</protein>
<dbReference type="PANTHER" id="PTHR43272:SF92">
    <property type="entry name" value="LONG CHAIN ACYL-COA SYNTHETASE 8"/>
    <property type="match status" value="1"/>
</dbReference>
<proteinExistence type="predicted"/>
<dbReference type="Proteomes" id="UP000824890">
    <property type="component" value="Unassembled WGS sequence"/>
</dbReference>
<dbReference type="EMBL" id="JAGKQM010000013">
    <property type="protein sequence ID" value="KAH0894381.1"/>
    <property type="molecule type" value="Genomic_DNA"/>
</dbReference>
<organism evidence="2 3">
    <name type="scientific">Brassica napus</name>
    <name type="common">Rape</name>
    <dbReference type="NCBI Taxonomy" id="3708"/>
    <lineage>
        <taxon>Eukaryota</taxon>
        <taxon>Viridiplantae</taxon>
        <taxon>Streptophyta</taxon>
        <taxon>Embryophyta</taxon>
        <taxon>Tracheophyta</taxon>
        <taxon>Spermatophyta</taxon>
        <taxon>Magnoliopsida</taxon>
        <taxon>eudicotyledons</taxon>
        <taxon>Gunneridae</taxon>
        <taxon>Pentapetalae</taxon>
        <taxon>rosids</taxon>
        <taxon>malvids</taxon>
        <taxon>Brassicales</taxon>
        <taxon>Brassicaceae</taxon>
        <taxon>Brassiceae</taxon>
        <taxon>Brassica</taxon>
    </lineage>
</organism>
<dbReference type="PANTHER" id="PTHR43272">
    <property type="entry name" value="LONG-CHAIN-FATTY-ACID--COA LIGASE"/>
    <property type="match status" value="1"/>
</dbReference>
<gene>
    <name evidence="2" type="ORF">HID58_056810</name>
</gene>
<accession>A0ABQ8AQL7</accession>
<feature type="non-terminal residue" evidence="2">
    <location>
        <position position="1"/>
    </location>
</feature>
<evidence type="ECO:0000313" key="2">
    <source>
        <dbReference type="EMBL" id="KAH0894381.1"/>
    </source>
</evidence>
<dbReference type="SUPFAM" id="SSF56801">
    <property type="entry name" value="Acetyl-CoA synthetase-like"/>
    <property type="match status" value="1"/>
</dbReference>
<name>A0ABQ8AQL7_BRANA</name>
<comment type="caution">
    <text evidence="2">The sequence shown here is derived from an EMBL/GenBank/DDBJ whole genome shotgun (WGS) entry which is preliminary data.</text>
</comment>
<sequence>FSISRYPLRRKKRVLFTSVSGELSSGTGSFRFVISTSTRRRLSYKKTLNPISLLSKSTFQSKKIEPGCFRQNIIGVTIYASLGEDALIYSLNVVGVDVSDKPMPRGEIVVGDNSVTAGYFNNQAKTDEVYKRNGADQAGVKYSYFSELCENGDAVNEVQQSLTKAAKLEKFEIPTKIKAVDIRVGTSTAALKIKREKIKAKFKDELHKLIIPIHATATRVSAVVTFNIWTFKGHCPSSDTTKGHASFTSVTT</sequence>
<comment type="cofactor">
    <cofactor evidence="1">
        <name>Mg(2+)</name>
        <dbReference type="ChEBI" id="CHEBI:18420"/>
    </cofactor>
</comment>
<evidence type="ECO:0000256" key="1">
    <source>
        <dbReference type="ARBA" id="ARBA00001946"/>
    </source>
</evidence>
<keyword evidence="3" id="KW-1185">Reference proteome</keyword>